<sequence length="66" mass="7557">MIYDIVILLYMLSLLHMCLFFFLEYKKLAGIANIFALSGFILNIIDISVKWIKTGTFPSHSMNGLL</sequence>
<feature type="transmembrane region" description="Helical" evidence="1">
    <location>
        <begin position="6"/>
        <end position="23"/>
    </location>
</feature>
<keyword evidence="1" id="KW-0472">Membrane</keyword>
<feature type="non-terminal residue" evidence="2">
    <location>
        <position position="66"/>
    </location>
</feature>
<dbReference type="EMBL" id="DPPF01000043">
    <property type="protein sequence ID" value="HCW92456.1"/>
    <property type="molecule type" value="Genomic_DNA"/>
</dbReference>
<dbReference type="Proteomes" id="UP000262325">
    <property type="component" value="Unassembled WGS sequence"/>
</dbReference>
<evidence type="ECO:0000313" key="2">
    <source>
        <dbReference type="EMBL" id="HCW92456.1"/>
    </source>
</evidence>
<keyword evidence="1" id="KW-0812">Transmembrane</keyword>
<dbReference type="AlphaFoldDB" id="A0A3D5Q9G5"/>
<feature type="transmembrane region" description="Helical" evidence="1">
    <location>
        <begin position="30"/>
        <end position="52"/>
    </location>
</feature>
<evidence type="ECO:0000313" key="3">
    <source>
        <dbReference type="Proteomes" id="UP000262325"/>
    </source>
</evidence>
<protein>
    <submittedName>
        <fullName evidence="2">Uncharacterized protein</fullName>
    </submittedName>
</protein>
<proteinExistence type="predicted"/>
<keyword evidence="1" id="KW-1133">Transmembrane helix</keyword>
<evidence type="ECO:0000256" key="1">
    <source>
        <dbReference type="SAM" id="Phobius"/>
    </source>
</evidence>
<comment type="caution">
    <text evidence="2">The sequence shown here is derived from an EMBL/GenBank/DDBJ whole genome shotgun (WGS) entry which is preliminary data.</text>
</comment>
<gene>
    <name evidence="2" type="ORF">DHM44_02105</name>
</gene>
<name>A0A3D5Q9G5_FLESI</name>
<reference evidence="2 3" key="1">
    <citation type="journal article" date="2018" name="Nat. Biotechnol.">
        <title>A standardized bacterial taxonomy based on genome phylogeny substantially revises the tree of life.</title>
        <authorList>
            <person name="Parks D.H."/>
            <person name="Chuvochina M."/>
            <person name="Waite D.W."/>
            <person name="Rinke C."/>
            <person name="Skarshewski A."/>
            <person name="Chaumeil P.A."/>
            <person name="Hugenholtz P."/>
        </authorList>
    </citation>
    <scope>NUCLEOTIDE SEQUENCE [LARGE SCALE GENOMIC DNA]</scope>
    <source>
        <strain evidence="2">UBA8672</strain>
    </source>
</reference>
<organism evidence="2 3">
    <name type="scientific">Flexistipes sinusarabici</name>
    <dbReference type="NCBI Taxonomy" id="2352"/>
    <lineage>
        <taxon>Bacteria</taxon>
        <taxon>Pseudomonadati</taxon>
        <taxon>Deferribacterota</taxon>
        <taxon>Deferribacteres</taxon>
        <taxon>Deferribacterales</taxon>
        <taxon>Flexistipitaceae</taxon>
        <taxon>Flexistipes</taxon>
    </lineage>
</organism>
<accession>A0A3D5Q9G5</accession>